<dbReference type="EMBL" id="LWCA01000645">
    <property type="protein sequence ID" value="OAF67500.1"/>
    <property type="molecule type" value="Genomic_DNA"/>
</dbReference>
<reference evidence="1 2" key="1">
    <citation type="submission" date="2016-04" db="EMBL/GenBank/DDBJ databases">
        <title>The genome of Intoshia linei affirms orthonectids as highly simplified spiralians.</title>
        <authorList>
            <person name="Mikhailov K.V."/>
            <person name="Slusarev G.S."/>
            <person name="Nikitin M.A."/>
            <person name="Logacheva M.D."/>
            <person name="Penin A."/>
            <person name="Aleoshin V."/>
            <person name="Panchin Y.V."/>
        </authorList>
    </citation>
    <scope>NUCLEOTIDE SEQUENCE [LARGE SCALE GENOMIC DNA]</scope>
    <source>
        <strain evidence="1">Intl2013</strain>
        <tissue evidence="1">Whole animal</tissue>
    </source>
</reference>
<protein>
    <submittedName>
        <fullName evidence="1">Uncharacterized protein</fullName>
    </submittedName>
</protein>
<keyword evidence="2" id="KW-1185">Reference proteome</keyword>
<organism evidence="1 2">
    <name type="scientific">Intoshia linei</name>
    <dbReference type="NCBI Taxonomy" id="1819745"/>
    <lineage>
        <taxon>Eukaryota</taxon>
        <taxon>Metazoa</taxon>
        <taxon>Spiralia</taxon>
        <taxon>Lophotrochozoa</taxon>
        <taxon>Mesozoa</taxon>
        <taxon>Orthonectida</taxon>
        <taxon>Rhopaluridae</taxon>
        <taxon>Intoshia</taxon>
    </lineage>
</organism>
<proteinExistence type="predicted"/>
<comment type="caution">
    <text evidence="1">The sequence shown here is derived from an EMBL/GenBank/DDBJ whole genome shotgun (WGS) entry which is preliminary data.</text>
</comment>
<evidence type="ECO:0000313" key="2">
    <source>
        <dbReference type="Proteomes" id="UP000078046"/>
    </source>
</evidence>
<gene>
    <name evidence="1" type="ORF">A3Q56_04780</name>
</gene>
<evidence type="ECO:0000313" key="1">
    <source>
        <dbReference type="EMBL" id="OAF67500.1"/>
    </source>
</evidence>
<sequence>MKILNQDKDVNTESIKSKIIDIPSEKLETADIDIIKDETNKMLDVTDSTFDLKIEKREDNENMPVLDESSFTSEFDIIDDSVNSNKAHNTEKAFANSKIDDSFDLIPGKIESVKDIECLDKETFSNMNESNINNSTINELSEFEQIEASKCENICEKYSENNRVTYPITEDTNRIVNAAVDIFQNLSTECATCPEKNISNCHFSSAATDYKSYPHARNHIMPNTTIRTDSVISERVIPPKQQTTNGNIDYGTCSSAMNDKSYFYNEPNSNKFIKCEKPVNQFDLYRYLNLLIYF</sequence>
<dbReference type="Proteomes" id="UP000078046">
    <property type="component" value="Unassembled WGS sequence"/>
</dbReference>
<name>A0A177B048_9BILA</name>
<accession>A0A177B048</accession>
<dbReference type="AlphaFoldDB" id="A0A177B048"/>